<evidence type="ECO:0000313" key="3">
    <source>
        <dbReference type="EMBL" id="SUZ33874.1"/>
    </source>
</evidence>
<dbReference type="AlphaFoldDB" id="A0A3B0MYT1"/>
<evidence type="ECO:0000259" key="2">
    <source>
        <dbReference type="Pfam" id="PF01471"/>
    </source>
</evidence>
<gene>
    <name evidence="3" type="ORF">ROE7235_03649</name>
</gene>
<dbReference type="Gene3D" id="1.10.101.10">
    <property type="entry name" value="PGBD-like superfamily/PGBD"/>
    <property type="match status" value="1"/>
</dbReference>
<name>A0A3B0MYT1_9RHOB</name>
<feature type="signal peptide" evidence="1">
    <location>
        <begin position="1"/>
        <end position="23"/>
    </location>
</feature>
<keyword evidence="1" id="KW-0732">Signal</keyword>
<feature type="domain" description="Peptidoglycan binding-like" evidence="2">
    <location>
        <begin position="372"/>
        <end position="426"/>
    </location>
</feature>
<feature type="chain" id="PRO_5017350908" description="Peptidoglycan binding-like domain-containing protein" evidence="1">
    <location>
        <begin position="24"/>
        <end position="432"/>
    </location>
</feature>
<evidence type="ECO:0000313" key="4">
    <source>
        <dbReference type="Proteomes" id="UP000272908"/>
    </source>
</evidence>
<dbReference type="RefSeq" id="WP_121097139.1">
    <property type="nucleotide sequence ID" value="NZ_UIHC01000083.1"/>
</dbReference>
<dbReference type="Proteomes" id="UP000272908">
    <property type="component" value="Unassembled WGS sequence"/>
</dbReference>
<proteinExistence type="predicted"/>
<dbReference type="SUPFAM" id="SSF47090">
    <property type="entry name" value="PGBD-like"/>
    <property type="match status" value="1"/>
</dbReference>
<dbReference type="InterPro" id="IPR036365">
    <property type="entry name" value="PGBD-like_sf"/>
</dbReference>
<dbReference type="EMBL" id="UIHC01000083">
    <property type="protein sequence ID" value="SUZ33874.1"/>
    <property type="molecule type" value="Genomic_DNA"/>
</dbReference>
<dbReference type="Pfam" id="PF01471">
    <property type="entry name" value="PG_binding_1"/>
    <property type="match status" value="1"/>
</dbReference>
<dbReference type="OrthoDB" id="8092964at2"/>
<evidence type="ECO:0000256" key="1">
    <source>
        <dbReference type="SAM" id="SignalP"/>
    </source>
</evidence>
<organism evidence="3 4">
    <name type="scientific">Roseinatronobacter ekhonensis</name>
    <dbReference type="NCBI Taxonomy" id="254356"/>
    <lineage>
        <taxon>Bacteria</taxon>
        <taxon>Pseudomonadati</taxon>
        <taxon>Pseudomonadota</taxon>
        <taxon>Alphaproteobacteria</taxon>
        <taxon>Rhodobacterales</taxon>
        <taxon>Paracoccaceae</taxon>
        <taxon>Roseinatronobacter</taxon>
    </lineage>
</organism>
<accession>A0A3B0MYT1</accession>
<keyword evidence="4" id="KW-1185">Reference proteome</keyword>
<sequence>MTKLRTLTVSLLISTCLTAGAFAQESSPLDAEIVAIDSQIAEVDATIARYDAGLIRMLAESRREALLLLRTVVEVRQEAEATGATIEVTVPAVEPDPERAERLLGEMAAQQQRVEAAEREAASAGGLIQAVALSRVETEKLTLAQLQMAYLQARYGISFPVTPTVMNSAPPISDPTSPAAMAQGEEVAETALPWADPDHPDIDYSLTPFEQAHNEGDQISGWWVINEERAAIDDSPSVVAINYSAYDARSFGGLTALLAQCREGDTSVVFVQDDFLISAMRRDSFDISYRIDSDPAQSTRWNELTNNKGAGLFGSGSEGFLRGLYDAESFFIRLTDGNGQRHDAEFDLAGIQEAIEAVASACGWSTVDLSPDDYRAIQTLLNAGGFEAGTPDGVWGNGSRNAMRAFQEQRGLAVTGAPDRATLETLGVQAGE</sequence>
<protein>
    <recommendedName>
        <fullName evidence="2">Peptidoglycan binding-like domain-containing protein</fullName>
    </recommendedName>
</protein>
<dbReference type="InterPro" id="IPR036366">
    <property type="entry name" value="PGBDSf"/>
</dbReference>
<dbReference type="InterPro" id="IPR002477">
    <property type="entry name" value="Peptidoglycan-bd-like"/>
</dbReference>
<reference evidence="4" key="1">
    <citation type="submission" date="2018-08" db="EMBL/GenBank/DDBJ databases">
        <authorList>
            <person name="Rodrigo-Torres L."/>
            <person name="Arahal R. D."/>
            <person name="Lucena T."/>
        </authorList>
    </citation>
    <scope>NUCLEOTIDE SEQUENCE [LARGE SCALE GENOMIC DNA]</scope>
    <source>
        <strain evidence="4">CECT 7235</strain>
    </source>
</reference>